<evidence type="ECO:0000259" key="1">
    <source>
        <dbReference type="PROSITE" id="PS50206"/>
    </source>
</evidence>
<gene>
    <name evidence="2" type="ORF">COV91_00030</name>
</gene>
<dbReference type="PANTHER" id="PTHR43031">
    <property type="entry name" value="FAD-DEPENDENT OXIDOREDUCTASE"/>
    <property type="match status" value="1"/>
</dbReference>
<dbReference type="EMBL" id="PCVG01000001">
    <property type="protein sequence ID" value="PIQ69209.1"/>
    <property type="molecule type" value="Genomic_DNA"/>
</dbReference>
<dbReference type="PROSITE" id="PS00380">
    <property type="entry name" value="RHODANESE_1"/>
    <property type="match status" value="1"/>
</dbReference>
<comment type="caution">
    <text evidence="2">The sequence shown here is derived from an EMBL/GenBank/DDBJ whole genome shotgun (WGS) entry which is preliminary data.</text>
</comment>
<dbReference type="InterPro" id="IPR001763">
    <property type="entry name" value="Rhodanese-like_dom"/>
</dbReference>
<dbReference type="SMART" id="SM00450">
    <property type="entry name" value="RHOD"/>
    <property type="match status" value="1"/>
</dbReference>
<dbReference type="PROSITE" id="PS50206">
    <property type="entry name" value="RHODANESE_3"/>
    <property type="match status" value="1"/>
</dbReference>
<dbReference type="Pfam" id="PF00581">
    <property type="entry name" value="Rhodanese"/>
    <property type="match status" value="1"/>
</dbReference>
<reference evidence="2 3" key="1">
    <citation type="submission" date="2017-09" db="EMBL/GenBank/DDBJ databases">
        <title>Depth-based differentiation of microbial function through sediment-hosted aquifers and enrichment of novel symbionts in the deep terrestrial subsurface.</title>
        <authorList>
            <person name="Probst A.J."/>
            <person name="Ladd B."/>
            <person name="Jarett J.K."/>
            <person name="Geller-Mcgrath D.E."/>
            <person name="Sieber C.M."/>
            <person name="Emerson J.B."/>
            <person name="Anantharaman K."/>
            <person name="Thomas B.C."/>
            <person name="Malmstrom R."/>
            <person name="Stieglmeier M."/>
            <person name="Klingl A."/>
            <person name="Woyke T."/>
            <person name="Ryan C.M."/>
            <person name="Banfield J.F."/>
        </authorList>
    </citation>
    <scope>NUCLEOTIDE SEQUENCE [LARGE SCALE GENOMIC DNA]</scope>
    <source>
        <strain evidence="2">CG11_big_fil_rev_8_21_14_0_20_46_11</strain>
    </source>
</reference>
<dbReference type="CDD" id="cd00158">
    <property type="entry name" value="RHOD"/>
    <property type="match status" value="1"/>
</dbReference>
<dbReference type="SUPFAM" id="SSF52821">
    <property type="entry name" value="Rhodanese/Cell cycle control phosphatase"/>
    <property type="match status" value="1"/>
</dbReference>
<dbReference type="AlphaFoldDB" id="A0A2H0KD92"/>
<keyword evidence="2" id="KW-0808">Transferase</keyword>
<accession>A0A2H0KD92</accession>
<name>A0A2H0KD92_9BACT</name>
<protein>
    <submittedName>
        <fullName evidence="2">Sulfurtransferase</fullName>
    </submittedName>
</protein>
<feature type="domain" description="Rhodanese" evidence="1">
    <location>
        <begin position="20"/>
        <end position="112"/>
    </location>
</feature>
<dbReference type="InterPro" id="IPR001307">
    <property type="entry name" value="Thiosulphate_STrfase_CS"/>
</dbReference>
<evidence type="ECO:0000313" key="2">
    <source>
        <dbReference type="EMBL" id="PIQ69209.1"/>
    </source>
</evidence>
<evidence type="ECO:0000313" key="3">
    <source>
        <dbReference type="Proteomes" id="UP000229342"/>
    </source>
</evidence>
<dbReference type="InterPro" id="IPR036873">
    <property type="entry name" value="Rhodanese-like_dom_sf"/>
</dbReference>
<dbReference type="GO" id="GO:0004792">
    <property type="term" value="F:thiosulfate-cyanide sulfurtransferase activity"/>
    <property type="evidence" value="ECO:0007669"/>
    <property type="project" value="InterPro"/>
</dbReference>
<dbReference type="Proteomes" id="UP000229342">
    <property type="component" value="Unassembled WGS sequence"/>
</dbReference>
<proteinExistence type="predicted"/>
<sequence>MKTQKVTFISKEALFEMIENKEPFKLVEVLAKEDYAGGHLPGAISIPVSELETASPSVLPDKNERIVVYCASFLCSASTGAARTLQSHGYTNVLDYKGGKQDWNTAGLPLMRT</sequence>
<dbReference type="Gene3D" id="3.40.250.10">
    <property type="entry name" value="Rhodanese-like domain"/>
    <property type="match status" value="1"/>
</dbReference>
<dbReference type="PANTHER" id="PTHR43031:SF1">
    <property type="entry name" value="PYRIDINE NUCLEOTIDE-DISULPHIDE OXIDOREDUCTASE"/>
    <property type="match status" value="1"/>
</dbReference>
<organism evidence="2 3">
    <name type="scientific">Candidatus Taylorbacteria bacterium CG11_big_fil_rev_8_21_14_0_20_46_11</name>
    <dbReference type="NCBI Taxonomy" id="1975025"/>
    <lineage>
        <taxon>Bacteria</taxon>
        <taxon>Candidatus Tayloriibacteriota</taxon>
    </lineage>
</organism>
<dbReference type="InterPro" id="IPR050229">
    <property type="entry name" value="GlpE_sulfurtransferase"/>
</dbReference>